<name>A0A8T1RF30_CARIL</name>
<protein>
    <submittedName>
        <fullName evidence="1">Uncharacterized protein</fullName>
    </submittedName>
</protein>
<keyword evidence="2" id="KW-1185">Reference proteome</keyword>
<dbReference type="AlphaFoldDB" id="A0A8T1RF30"/>
<proteinExistence type="predicted"/>
<organism evidence="1 2">
    <name type="scientific">Carya illinoinensis</name>
    <name type="common">Pecan</name>
    <dbReference type="NCBI Taxonomy" id="32201"/>
    <lineage>
        <taxon>Eukaryota</taxon>
        <taxon>Viridiplantae</taxon>
        <taxon>Streptophyta</taxon>
        <taxon>Embryophyta</taxon>
        <taxon>Tracheophyta</taxon>
        <taxon>Spermatophyta</taxon>
        <taxon>Magnoliopsida</taxon>
        <taxon>eudicotyledons</taxon>
        <taxon>Gunneridae</taxon>
        <taxon>Pentapetalae</taxon>
        <taxon>rosids</taxon>
        <taxon>fabids</taxon>
        <taxon>Fagales</taxon>
        <taxon>Juglandaceae</taxon>
        <taxon>Carya</taxon>
    </lineage>
</organism>
<dbReference type="Proteomes" id="UP000811609">
    <property type="component" value="Chromosome 2"/>
</dbReference>
<gene>
    <name evidence="1" type="ORF">CIPAW_02G109000</name>
</gene>
<evidence type="ECO:0000313" key="2">
    <source>
        <dbReference type="Proteomes" id="UP000811609"/>
    </source>
</evidence>
<sequence>MPMLCKHEKLGRLSRFLMCIVLISRKESQ</sequence>
<comment type="caution">
    <text evidence="1">The sequence shown here is derived from an EMBL/GenBank/DDBJ whole genome shotgun (WGS) entry which is preliminary data.</text>
</comment>
<evidence type="ECO:0000313" key="1">
    <source>
        <dbReference type="EMBL" id="KAG6664652.1"/>
    </source>
</evidence>
<accession>A0A8T1RF30</accession>
<dbReference type="EMBL" id="CM031810">
    <property type="protein sequence ID" value="KAG6664652.1"/>
    <property type="molecule type" value="Genomic_DNA"/>
</dbReference>
<reference evidence="1" key="1">
    <citation type="submission" date="2020-12" db="EMBL/GenBank/DDBJ databases">
        <title>WGS assembly of Carya illinoinensis cv. Pawnee.</title>
        <authorList>
            <person name="Platts A."/>
            <person name="Shu S."/>
            <person name="Wright S."/>
            <person name="Barry K."/>
            <person name="Edger P."/>
            <person name="Pires J.C."/>
            <person name="Schmutz J."/>
        </authorList>
    </citation>
    <scope>NUCLEOTIDE SEQUENCE</scope>
    <source>
        <tissue evidence="1">Leaf</tissue>
    </source>
</reference>